<dbReference type="AlphaFoldDB" id="A0A956LWZ6"/>
<sequence length="114" mass="13179">MVYPVLLFSLLSAAAFLFIFGPVLTGQQRQRRELGRARLEAEKQTLVQLLRDLEFDLRTGKLSEADYQLAREEAETRAIDVLAQLDETRSRWTSTALEAEIGRLREQMGRRRRA</sequence>
<gene>
    <name evidence="2" type="primary">ccmI</name>
    <name evidence="2" type="ORF">KC729_04415</name>
</gene>
<evidence type="ECO:0000313" key="2">
    <source>
        <dbReference type="EMBL" id="MCA9726903.1"/>
    </source>
</evidence>
<evidence type="ECO:0000313" key="3">
    <source>
        <dbReference type="Proteomes" id="UP000697710"/>
    </source>
</evidence>
<reference evidence="2" key="2">
    <citation type="journal article" date="2021" name="Microbiome">
        <title>Successional dynamics and alternative stable states in a saline activated sludge microbial community over 9 years.</title>
        <authorList>
            <person name="Wang Y."/>
            <person name="Ye J."/>
            <person name="Ju F."/>
            <person name="Liu L."/>
            <person name="Boyd J.A."/>
            <person name="Deng Y."/>
            <person name="Parks D.H."/>
            <person name="Jiang X."/>
            <person name="Yin X."/>
            <person name="Woodcroft B.J."/>
            <person name="Tyson G.W."/>
            <person name="Hugenholtz P."/>
            <person name="Polz M.F."/>
            <person name="Zhang T."/>
        </authorList>
    </citation>
    <scope>NUCLEOTIDE SEQUENCE</scope>
    <source>
        <strain evidence="2">HKST-UBA01</strain>
    </source>
</reference>
<accession>A0A956LWZ6</accession>
<comment type="caution">
    <text evidence="2">The sequence shown here is derived from an EMBL/GenBank/DDBJ whole genome shotgun (WGS) entry which is preliminary data.</text>
</comment>
<feature type="coiled-coil region" evidence="1">
    <location>
        <begin position="36"/>
        <end position="91"/>
    </location>
</feature>
<dbReference type="EMBL" id="JAGQHR010000082">
    <property type="protein sequence ID" value="MCA9726903.1"/>
    <property type="molecule type" value="Genomic_DNA"/>
</dbReference>
<dbReference type="Proteomes" id="UP000697710">
    <property type="component" value="Unassembled WGS sequence"/>
</dbReference>
<protein>
    <submittedName>
        <fullName evidence="2">C-type cytochrome biogenesis protein CcmI</fullName>
    </submittedName>
</protein>
<organism evidence="2 3">
    <name type="scientific">Eiseniibacteriota bacterium</name>
    <dbReference type="NCBI Taxonomy" id="2212470"/>
    <lineage>
        <taxon>Bacteria</taxon>
        <taxon>Candidatus Eiseniibacteriota</taxon>
    </lineage>
</organism>
<reference evidence="2" key="1">
    <citation type="submission" date="2020-04" db="EMBL/GenBank/DDBJ databases">
        <authorList>
            <person name="Zhang T."/>
        </authorList>
    </citation>
    <scope>NUCLEOTIDE SEQUENCE</scope>
    <source>
        <strain evidence="2">HKST-UBA01</strain>
    </source>
</reference>
<evidence type="ECO:0000256" key="1">
    <source>
        <dbReference type="SAM" id="Coils"/>
    </source>
</evidence>
<keyword evidence="1" id="KW-0175">Coiled coil</keyword>
<dbReference type="InterPro" id="IPR017560">
    <property type="entry name" value="Cyt_c_biogenesis_CcmI"/>
</dbReference>
<proteinExistence type="predicted"/>
<name>A0A956LWZ6_UNCEI</name>
<dbReference type="NCBIfam" id="TIGR03142">
    <property type="entry name" value="cytochro_ccmI"/>
    <property type="match status" value="1"/>
</dbReference>